<accession>A0A7G7WYZ5</accession>
<sequence length="539" mass="60577">MKLQLFLTTCLFIFQGFLTTGQDIDLLTSEGQEGWLQSLLQSSNDDSKTMVNIEDDSKTAVKDIDVHKRTEEIADIQELPMYKQYIKDLDDKLPEDKATMVKSAVNSMTTNWKSKSYNERHAMASCLQSAARHVDVFLNTKDDPVRSIQAGMEIVGSFAMVVGGPYGQAIGAALSFVSAFLSVFGKGKAKPEPMDVIVKKQIDNALAEFYELTLTNEASGAVSEFQLSKAFLDGVRSKANTLSDTEANALASHVPVYGGVKFMGILASEIEKIKKENPFYSTNRVKCLKYIELYAEMADLKTHILQEMAALLPDSHSNIRNGVLNALKSLHEGQKSMIKFLYESDYTKYMLANYIPSFYPSTDQYALKVLKISDYDRTLSGTWCLKLDGASYLKWGRSYSRLMVNDRPYTTFNSYKDCYWMLVPHGKNLFSIVNNYHCPGYDFCYSQLNWSTISSGVYRAYMKETGGVIWEITKSGSRYRIRNKWGCNTGHSKCDLELGQQQEVADYEGDAGGMMFEVKKPTGGLLPKGSVGYKWQIIK</sequence>
<feature type="chain" id="PRO_5028969510" evidence="1">
    <location>
        <begin position="22"/>
        <end position="539"/>
    </location>
</feature>
<reference evidence="2" key="2">
    <citation type="submission" date="2020-07" db="EMBL/GenBank/DDBJ databases">
        <authorList>
            <person name="Klompen A.L."/>
            <person name="Macrander J."/>
            <person name="Reitzel A.M."/>
            <person name="Stampar S.N."/>
        </authorList>
    </citation>
    <scope>NUCLEOTIDE SEQUENCE</scope>
</reference>
<evidence type="ECO:0000256" key="1">
    <source>
        <dbReference type="SAM" id="SignalP"/>
    </source>
</evidence>
<name>A0A7G7WYZ5_9CNID</name>
<keyword evidence="1" id="KW-0732">Signal</keyword>
<organism evidence="2">
    <name type="scientific">Pachycerianthus borealis</name>
    <dbReference type="NCBI Taxonomy" id="2736680"/>
    <lineage>
        <taxon>Eukaryota</taxon>
        <taxon>Metazoa</taxon>
        <taxon>Cnidaria</taxon>
        <taxon>Anthozoa</taxon>
        <taxon>Ceriantharia</taxon>
        <taxon>Spirularia</taxon>
        <taxon>Cerianthidae</taxon>
        <taxon>Pachycerianthus</taxon>
    </lineage>
</organism>
<reference evidence="2" key="1">
    <citation type="journal article" date="2020" name="Mar. Drugs">
        <title>Transcriptomic Analysis of Four Cerianthid (Cnidaria, Ceriantharia) Venoms.</title>
        <authorList>
            <person name="Klompen A.M.L."/>
            <person name="Macrander J."/>
            <person name="Reitzel A.M."/>
            <person name="Stampar S.N."/>
        </authorList>
    </citation>
    <scope>NUCLEOTIDE SEQUENCE</scope>
</reference>
<dbReference type="EMBL" id="MT747550">
    <property type="protein sequence ID" value="QNH72484.1"/>
    <property type="molecule type" value="mRNA"/>
</dbReference>
<feature type="signal peptide" evidence="1">
    <location>
        <begin position="1"/>
        <end position="21"/>
    </location>
</feature>
<protein>
    <submittedName>
        <fullName evidence="2">Toxin candidate TRINITY_DN25686_c0_g1_i1</fullName>
    </submittedName>
</protein>
<proteinExistence type="evidence at transcript level"/>
<dbReference type="AlphaFoldDB" id="A0A7G7WYZ5"/>
<evidence type="ECO:0000313" key="2">
    <source>
        <dbReference type="EMBL" id="QNH72484.1"/>
    </source>
</evidence>